<comment type="caution">
    <text evidence="1">The sequence shown here is derived from an EMBL/GenBank/DDBJ whole genome shotgun (WGS) entry which is preliminary data.</text>
</comment>
<dbReference type="EMBL" id="CAXLJM020000012">
    <property type="protein sequence ID" value="CAL8076672.1"/>
    <property type="molecule type" value="Genomic_DNA"/>
</dbReference>
<proteinExistence type="predicted"/>
<reference evidence="1 2" key="1">
    <citation type="submission" date="2024-08" db="EMBL/GenBank/DDBJ databases">
        <authorList>
            <person name="Cucini C."/>
            <person name="Frati F."/>
        </authorList>
    </citation>
    <scope>NUCLEOTIDE SEQUENCE [LARGE SCALE GENOMIC DNA]</scope>
</reference>
<dbReference type="InterPro" id="IPR008042">
    <property type="entry name" value="Retrotrans_Pao"/>
</dbReference>
<evidence type="ECO:0000313" key="2">
    <source>
        <dbReference type="Proteomes" id="UP001642540"/>
    </source>
</evidence>
<evidence type="ECO:0000313" key="1">
    <source>
        <dbReference type="EMBL" id="CAL8076672.1"/>
    </source>
</evidence>
<organism evidence="1 2">
    <name type="scientific">Orchesella dallaii</name>
    <dbReference type="NCBI Taxonomy" id="48710"/>
    <lineage>
        <taxon>Eukaryota</taxon>
        <taxon>Metazoa</taxon>
        <taxon>Ecdysozoa</taxon>
        <taxon>Arthropoda</taxon>
        <taxon>Hexapoda</taxon>
        <taxon>Collembola</taxon>
        <taxon>Entomobryomorpha</taxon>
        <taxon>Entomobryoidea</taxon>
        <taxon>Orchesellidae</taxon>
        <taxon>Orchesellinae</taxon>
        <taxon>Orchesella</taxon>
    </lineage>
</organism>
<keyword evidence="2" id="KW-1185">Reference proteome</keyword>
<dbReference type="Pfam" id="PF05380">
    <property type="entry name" value="Peptidase_A17"/>
    <property type="match status" value="1"/>
</dbReference>
<sequence>MAEARIILRQCEFNCEREPEQAERGVLWLLRNKFEDTLSVKKPKIELHSDGDVTNERVLSLIAQVFGPVGVVCPYILLPKLMLQRNVEKKIKWDEPWTLEEEKEFLKRLDSEVDSRTERKTSRGEREEYYWSPAPSTATFVPYGNYGDSEAASSRVAGESWEEKVGCVTSFGQELRQPIRYGQWAGD</sequence>
<gene>
    <name evidence="1" type="ORF">ODALV1_LOCUS3551</name>
</gene>
<protein>
    <submittedName>
        <fullName evidence="1">Uncharacterized protein</fullName>
    </submittedName>
</protein>
<dbReference type="Proteomes" id="UP001642540">
    <property type="component" value="Unassembled WGS sequence"/>
</dbReference>
<accession>A0ABP1PT97</accession>
<name>A0ABP1PT97_9HEXA</name>